<dbReference type="OrthoDB" id="5415078at2"/>
<dbReference type="EMBL" id="APJX01000004">
    <property type="protein sequence ID" value="EMS79641.1"/>
    <property type="molecule type" value="Genomic_DNA"/>
</dbReference>
<reference evidence="3 4" key="1">
    <citation type="journal article" date="2013" name="Genome Announc.">
        <title>Draft Genome Sequence of Desulfotignum phosphitoxidans DSM 13687 Strain FiPS-3.</title>
        <authorList>
            <person name="Poehlein A."/>
            <person name="Daniel R."/>
            <person name="Simeonova D.D."/>
        </authorList>
    </citation>
    <scope>NUCLEOTIDE SEQUENCE [LARGE SCALE GENOMIC DNA]</scope>
    <source>
        <strain evidence="3 4">DSM 13687</strain>
    </source>
</reference>
<evidence type="ECO:0000313" key="4">
    <source>
        <dbReference type="Proteomes" id="UP000014216"/>
    </source>
</evidence>
<organism evidence="3 4">
    <name type="scientific">Desulfotignum phosphitoxidans DSM 13687</name>
    <dbReference type="NCBI Taxonomy" id="1286635"/>
    <lineage>
        <taxon>Bacteria</taxon>
        <taxon>Pseudomonadati</taxon>
        <taxon>Thermodesulfobacteriota</taxon>
        <taxon>Desulfobacteria</taxon>
        <taxon>Desulfobacterales</taxon>
        <taxon>Desulfobacteraceae</taxon>
        <taxon>Desulfotignum</taxon>
    </lineage>
</organism>
<gene>
    <name evidence="3" type="ORF">Dpo_4c01920</name>
</gene>
<evidence type="ECO:0000256" key="1">
    <source>
        <dbReference type="SAM" id="MobiDB-lite"/>
    </source>
</evidence>
<dbReference type="Proteomes" id="UP000014216">
    <property type="component" value="Unassembled WGS sequence"/>
</dbReference>
<comment type="caution">
    <text evidence="3">The sequence shown here is derived from an EMBL/GenBank/DDBJ whole genome shotgun (WGS) entry which is preliminary data.</text>
</comment>
<evidence type="ECO:0000313" key="3">
    <source>
        <dbReference type="EMBL" id="EMS79641.1"/>
    </source>
</evidence>
<dbReference type="InterPro" id="IPR025641">
    <property type="entry name" value="DUF4340"/>
</dbReference>
<feature type="domain" description="DUF4340" evidence="2">
    <location>
        <begin position="63"/>
        <end position="247"/>
    </location>
</feature>
<evidence type="ECO:0000259" key="2">
    <source>
        <dbReference type="Pfam" id="PF14238"/>
    </source>
</evidence>
<dbReference type="RefSeq" id="WP_006965884.1">
    <property type="nucleotide sequence ID" value="NZ_APJX01000004.1"/>
</dbReference>
<proteinExistence type="predicted"/>
<sequence>MKKEYLILILIIVILAGYLVLKKEDGRHYTLPEPPSVDTEKIDRLTVVQTDQTLDFVRTESGWAVTKHAYPADDGAVKKMLDVMSGLTLSALVSEKQDVARYELDPSRVLTVTAFQKDTPVMSFKIGKTAPTFNHTFVMLENDPNIYHANDSFRSHFNKSVDEFRDRQVLAFQEKDIEKITLQTPEKQVVLTARKPAAEDKEAQDSTPVFDYPDGASPDPKTVSNLLYSLSALTCDRFATDTNKADLKALSPRLAVILDNGTSRVLTLFEPDGDESVPATSSMNDYVFFLKPQVAEDITSYALDLAGLTPPEEEETKE</sequence>
<protein>
    <recommendedName>
        <fullName evidence="2">DUF4340 domain-containing protein</fullName>
    </recommendedName>
</protein>
<name>S0G5T3_9BACT</name>
<feature type="region of interest" description="Disordered" evidence="1">
    <location>
        <begin position="196"/>
        <end position="215"/>
    </location>
</feature>
<dbReference type="Pfam" id="PF14238">
    <property type="entry name" value="DUF4340"/>
    <property type="match status" value="1"/>
</dbReference>
<keyword evidence="4" id="KW-1185">Reference proteome</keyword>
<accession>S0G5T3</accession>
<dbReference type="AlphaFoldDB" id="S0G5T3"/>